<evidence type="ECO:0000256" key="7">
    <source>
        <dbReference type="ARBA" id="ARBA00022840"/>
    </source>
</evidence>
<dbReference type="NCBIfam" id="NF001611">
    <property type="entry name" value="PRK00400.1-3"/>
    <property type="match status" value="1"/>
</dbReference>
<dbReference type="EMBL" id="UIDG01000632">
    <property type="protein sequence ID" value="SUS08608.1"/>
    <property type="molecule type" value="Genomic_DNA"/>
</dbReference>
<organism evidence="10">
    <name type="scientific">metagenome</name>
    <dbReference type="NCBI Taxonomy" id="256318"/>
    <lineage>
        <taxon>unclassified sequences</taxon>
        <taxon>metagenomes</taxon>
    </lineage>
</organism>
<dbReference type="GO" id="GO:0004636">
    <property type="term" value="F:phosphoribosyl-ATP diphosphatase activity"/>
    <property type="evidence" value="ECO:0007669"/>
    <property type="project" value="UniProtKB-EC"/>
</dbReference>
<keyword evidence="7" id="KW-0067">ATP-binding</keyword>
<dbReference type="HAMAP" id="MF_01020">
    <property type="entry name" value="HisE"/>
    <property type="match status" value="1"/>
</dbReference>
<dbReference type="SUPFAM" id="SSF101386">
    <property type="entry name" value="all-alpha NTP pyrophosphatases"/>
    <property type="match status" value="1"/>
</dbReference>
<evidence type="ECO:0000313" key="10">
    <source>
        <dbReference type="EMBL" id="SUS08608.1"/>
    </source>
</evidence>
<comment type="catalytic activity">
    <reaction evidence="1">
        <text>1-(5-phospho-beta-D-ribosyl)-ATP + H2O = 1-(5-phospho-beta-D-ribosyl)-5'-AMP + diphosphate + H(+)</text>
        <dbReference type="Rhea" id="RHEA:22828"/>
        <dbReference type="ChEBI" id="CHEBI:15377"/>
        <dbReference type="ChEBI" id="CHEBI:15378"/>
        <dbReference type="ChEBI" id="CHEBI:33019"/>
        <dbReference type="ChEBI" id="CHEBI:59457"/>
        <dbReference type="ChEBI" id="CHEBI:73183"/>
        <dbReference type="EC" id="3.6.1.31"/>
    </reaction>
</comment>
<evidence type="ECO:0000256" key="2">
    <source>
        <dbReference type="ARBA" id="ARBA00005204"/>
    </source>
</evidence>
<dbReference type="PANTHER" id="PTHR42945">
    <property type="entry name" value="HISTIDINE BIOSYNTHESIS BIFUNCTIONAL PROTEIN"/>
    <property type="match status" value="1"/>
</dbReference>
<evidence type="ECO:0000256" key="4">
    <source>
        <dbReference type="ARBA" id="ARBA00022605"/>
    </source>
</evidence>
<evidence type="ECO:0000256" key="5">
    <source>
        <dbReference type="ARBA" id="ARBA00022741"/>
    </source>
</evidence>
<name>A0A380TKB0_9ZZZZ</name>
<dbReference type="GO" id="GO:0005524">
    <property type="term" value="F:ATP binding"/>
    <property type="evidence" value="ECO:0007669"/>
    <property type="project" value="UniProtKB-KW"/>
</dbReference>
<reference evidence="10" key="1">
    <citation type="submission" date="2018-07" db="EMBL/GenBank/DDBJ databases">
        <authorList>
            <person name="Quirk P.G."/>
            <person name="Krulwich T.A."/>
        </authorList>
    </citation>
    <scope>NUCLEOTIDE SEQUENCE</scope>
</reference>
<keyword evidence="8" id="KW-0368">Histidine biosynthesis</keyword>
<dbReference type="Pfam" id="PF01503">
    <property type="entry name" value="PRA-PH"/>
    <property type="match status" value="1"/>
</dbReference>
<dbReference type="InterPro" id="IPR021130">
    <property type="entry name" value="PRib-ATP_PPHydrolase-like"/>
</dbReference>
<keyword evidence="4" id="KW-0028">Amino-acid biosynthesis</keyword>
<dbReference type="CDD" id="cd11534">
    <property type="entry name" value="NTP-PPase_HisIE_like"/>
    <property type="match status" value="1"/>
</dbReference>
<evidence type="ECO:0000256" key="1">
    <source>
        <dbReference type="ARBA" id="ARBA00001460"/>
    </source>
</evidence>
<dbReference type="EMBL" id="UIDG01000158">
    <property type="protein sequence ID" value="SUS06105.1"/>
    <property type="molecule type" value="Genomic_DNA"/>
</dbReference>
<protein>
    <recommendedName>
        <fullName evidence="3">phosphoribosyl-ATP diphosphatase</fullName>
        <ecNumber evidence="3">3.6.1.31</ecNumber>
    </recommendedName>
</protein>
<evidence type="ECO:0000256" key="8">
    <source>
        <dbReference type="ARBA" id="ARBA00023102"/>
    </source>
</evidence>
<dbReference type="UniPathway" id="UPA00031">
    <property type="reaction ID" value="UER00007"/>
</dbReference>
<dbReference type="NCBIfam" id="TIGR03188">
    <property type="entry name" value="histidine_hisI"/>
    <property type="match status" value="1"/>
</dbReference>
<dbReference type="PANTHER" id="PTHR42945:SF1">
    <property type="entry name" value="HISTIDINE BIOSYNTHESIS BIFUNCTIONAL PROTEIN HIS7"/>
    <property type="match status" value="1"/>
</dbReference>
<dbReference type="EC" id="3.6.1.31" evidence="3"/>
<sequence>MAKSAKNGSTANGCLDQLFQIIDGRRGADPQQSYTARLFSKGRLKMAKKVGEEATEVVIAALAEDKSRLASESADLLYHLMVLWAANGVQPADVWAELERREGMSGYALKAAQNSDA</sequence>
<evidence type="ECO:0000313" key="9">
    <source>
        <dbReference type="EMBL" id="SUS06105.1"/>
    </source>
</evidence>
<dbReference type="Gene3D" id="1.10.287.1080">
    <property type="entry name" value="MazG-like"/>
    <property type="match status" value="1"/>
</dbReference>
<keyword evidence="6 10" id="KW-0378">Hydrolase</keyword>
<dbReference type="GO" id="GO:0000105">
    <property type="term" value="P:L-histidine biosynthetic process"/>
    <property type="evidence" value="ECO:0007669"/>
    <property type="project" value="UniProtKB-UniPathway"/>
</dbReference>
<dbReference type="NCBIfam" id="NF001613">
    <property type="entry name" value="PRK00400.1-5"/>
    <property type="match status" value="1"/>
</dbReference>
<dbReference type="FunFam" id="1.10.287.1080:FF:000002">
    <property type="entry name" value="Histidine biosynthesis bifunctional protein HisIE"/>
    <property type="match status" value="1"/>
</dbReference>
<dbReference type="InterPro" id="IPR008179">
    <property type="entry name" value="HisE"/>
</dbReference>
<keyword evidence="5" id="KW-0547">Nucleotide-binding</keyword>
<dbReference type="AlphaFoldDB" id="A0A380TKB0"/>
<evidence type="ECO:0000256" key="6">
    <source>
        <dbReference type="ARBA" id="ARBA00022801"/>
    </source>
</evidence>
<evidence type="ECO:0000256" key="3">
    <source>
        <dbReference type="ARBA" id="ARBA00012414"/>
    </source>
</evidence>
<proteinExistence type="inferred from homology"/>
<gene>
    <name evidence="10" type="primary">hisE</name>
    <name evidence="9" type="ORF">DF3PB_2400010</name>
    <name evidence="10" type="ORF">DF3PB_780005</name>
</gene>
<comment type="pathway">
    <text evidence="2">Amino-acid biosynthesis; L-histidine biosynthesis; L-histidine from 5-phospho-alpha-D-ribose 1-diphosphate: step 2/9.</text>
</comment>
<accession>A0A380TKB0</accession>